<dbReference type="EMBL" id="BNJG01000002">
    <property type="protein sequence ID" value="GHO57620.1"/>
    <property type="molecule type" value="Genomic_DNA"/>
</dbReference>
<dbReference type="InterPro" id="IPR010095">
    <property type="entry name" value="Cas12f1-like_TNB"/>
</dbReference>
<evidence type="ECO:0000256" key="1">
    <source>
        <dbReference type="ARBA" id="ARBA00023125"/>
    </source>
</evidence>
<accession>A0ABQ3UZ39</accession>
<keyword evidence="1" id="KW-0238">DNA-binding</keyword>
<keyword evidence="4" id="KW-1185">Reference proteome</keyword>
<dbReference type="NCBIfam" id="TIGR01766">
    <property type="entry name" value="IS200/IS605 family accessory protein TnpB-like domain"/>
    <property type="match status" value="1"/>
</dbReference>
<evidence type="ECO:0000313" key="4">
    <source>
        <dbReference type="Proteomes" id="UP000654345"/>
    </source>
</evidence>
<comment type="caution">
    <text evidence="3">The sequence shown here is derived from an EMBL/GenBank/DDBJ whole genome shotgun (WGS) entry which is preliminary data.</text>
</comment>
<name>A0ABQ3UZ39_9CHLR</name>
<dbReference type="Proteomes" id="UP000654345">
    <property type="component" value="Unassembled WGS sequence"/>
</dbReference>
<evidence type="ECO:0000259" key="2">
    <source>
        <dbReference type="Pfam" id="PF07282"/>
    </source>
</evidence>
<proteinExistence type="predicted"/>
<feature type="domain" description="Cas12f1-like TNB" evidence="2">
    <location>
        <begin position="28"/>
        <end position="99"/>
    </location>
</feature>
<dbReference type="Pfam" id="PF07282">
    <property type="entry name" value="Cas12f1-like_TNB"/>
    <property type="match status" value="1"/>
</dbReference>
<sequence>MVIGKNDGWKQEINIGRRNNQQFVQIPFARFIGMFKYKAELVGIRVIVQEESHTSKCSFLDLEPICHQEHYLGKRIKRGLFRSSTGRRINADVNGSLNIIRKAIPKSFGQGIEGVAVRPVGAPTY</sequence>
<protein>
    <recommendedName>
        <fullName evidence="2">Cas12f1-like TNB domain-containing protein</fullName>
    </recommendedName>
</protein>
<reference evidence="3 4" key="1">
    <citation type="journal article" date="2021" name="Int. J. Syst. Evol. Microbiol.">
        <title>Reticulibacter mediterranei gen. nov., sp. nov., within the new family Reticulibacteraceae fam. nov., and Ktedonospora formicarum gen. nov., sp. nov., Ktedonobacter robiniae sp. nov., Dictyobacter formicarum sp. nov. and Dictyobacter arantiisoli sp. nov., belonging to the class Ktedonobacteria.</title>
        <authorList>
            <person name="Yabe S."/>
            <person name="Zheng Y."/>
            <person name="Wang C.M."/>
            <person name="Sakai Y."/>
            <person name="Abe K."/>
            <person name="Yokota A."/>
            <person name="Donadio S."/>
            <person name="Cavaletti L."/>
            <person name="Monciardini P."/>
        </authorList>
    </citation>
    <scope>NUCLEOTIDE SEQUENCE [LARGE SCALE GENOMIC DNA]</scope>
    <source>
        <strain evidence="3 4">SOSP1-30</strain>
    </source>
</reference>
<organism evidence="3 4">
    <name type="scientific">Ktedonobacter robiniae</name>
    <dbReference type="NCBI Taxonomy" id="2778365"/>
    <lineage>
        <taxon>Bacteria</taxon>
        <taxon>Bacillati</taxon>
        <taxon>Chloroflexota</taxon>
        <taxon>Ktedonobacteria</taxon>
        <taxon>Ktedonobacterales</taxon>
        <taxon>Ktedonobacteraceae</taxon>
        <taxon>Ktedonobacter</taxon>
    </lineage>
</organism>
<evidence type="ECO:0000313" key="3">
    <source>
        <dbReference type="EMBL" id="GHO57620.1"/>
    </source>
</evidence>
<gene>
    <name evidence="3" type="ORF">KSB_60950</name>
</gene>